<dbReference type="PROSITE" id="PS01117">
    <property type="entry name" value="HTH_MARR_1"/>
    <property type="match status" value="1"/>
</dbReference>
<evidence type="ECO:0000313" key="5">
    <source>
        <dbReference type="EMBL" id="KGM32009.1"/>
    </source>
</evidence>
<dbReference type="RefSeq" id="WP_034844564.1">
    <property type="nucleotide sequence ID" value="NZ_JANX01000392.1"/>
</dbReference>
<dbReference type="EMBL" id="JANX01000392">
    <property type="protein sequence ID" value="KGM32009.1"/>
    <property type="molecule type" value="Genomic_DNA"/>
</dbReference>
<dbReference type="GO" id="GO:0006950">
    <property type="term" value="P:response to stress"/>
    <property type="evidence" value="ECO:0007669"/>
    <property type="project" value="TreeGrafter"/>
</dbReference>
<dbReference type="GO" id="GO:0003677">
    <property type="term" value="F:DNA binding"/>
    <property type="evidence" value="ECO:0007669"/>
    <property type="project" value="UniProtKB-KW"/>
</dbReference>
<dbReference type="GO" id="GO:0003700">
    <property type="term" value="F:DNA-binding transcription factor activity"/>
    <property type="evidence" value="ECO:0007669"/>
    <property type="project" value="InterPro"/>
</dbReference>
<evidence type="ECO:0000256" key="1">
    <source>
        <dbReference type="ARBA" id="ARBA00023015"/>
    </source>
</evidence>
<keyword evidence="2" id="KW-0238">DNA-binding</keyword>
<protein>
    <submittedName>
        <fullName evidence="5">MarR family transcriptional regulator</fullName>
    </submittedName>
</protein>
<evidence type="ECO:0000256" key="2">
    <source>
        <dbReference type="ARBA" id="ARBA00023125"/>
    </source>
</evidence>
<dbReference type="Pfam" id="PF01047">
    <property type="entry name" value="MarR"/>
    <property type="match status" value="1"/>
</dbReference>
<evidence type="ECO:0000313" key="6">
    <source>
        <dbReference type="Proteomes" id="UP000029995"/>
    </source>
</evidence>
<dbReference type="AlphaFoldDB" id="A0A0A0D1T3"/>
<dbReference type="Gene3D" id="1.10.10.10">
    <property type="entry name" value="Winged helix-like DNA-binding domain superfamily/Winged helix DNA-binding domain"/>
    <property type="match status" value="1"/>
</dbReference>
<dbReference type="SMART" id="SM00347">
    <property type="entry name" value="HTH_MARR"/>
    <property type="match status" value="1"/>
</dbReference>
<dbReference type="Proteomes" id="UP000029995">
    <property type="component" value="Unassembled WGS sequence"/>
</dbReference>
<dbReference type="SUPFAM" id="SSF46785">
    <property type="entry name" value="Winged helix' DNA-binding domain"/>
    <property type="match status" value="1"/>
</dbReference>
<gene>
    <name evidence="5" type="ORF">P409_23885</name>
</gene>
<keyword evidence="3" id="KW-0804">Transcription</keyword>
<name>A0A0A0D1T3_9PROT</name>
<dbReference type="InterPro" id="IPR000835">
    <property type="entry name" value="HTH_MarR-typ"/>
</dbReference>
<evidence type="ECO:0000256" key="3">
    <source>
        <dbReference type="ARBA" id="ARBA00023163"/>
    </source>
</evidence>
<sequence length="155" mass="16920">MKTERNTREGALACNATAMRKASRRIAQLYDDALAPAGLRSTQFAILAELHELGDKTPTLAELAAALVVDRSALGHTLRPLERDGLVVLKAGIEDRRRRHIVLTARGLAKLQQALGLWEAAQARFHAVFGQSEAEALRGALLDIAYDERLGTLKD</sequence>
<feature type="domain" description="HTH marR-type" evidence="4">
    <location>
        <begin position="12"/>
        <end position="146"/>
    </location>
</feature>
<dbReference type="InterPro" id="IPR039422">
    <property type="entry name" value="MarR/SlyA-like"/>
</dbReference>
<dbReference type="InterPro" id="IPR023187">
    <property type="entry name" value="Tscrpt_reg_MarR-type_CS"/>
</dbReference>
<comment type="caution">
    <text evidence="5">The sequence shown here is derived from an EMBL/GenBank/DDBJ whole genome shotgun (WGS) entry which is preliminary data.</text>
</comment>
<accession>A0A0A0D1T3</accession>
<dbReference type="InterPro" id="IPR036390">
    <property type="entry name" value="WH_DNA-bd_sf"/>
</dbReference>
<proteinExistence type="predicted"/>
<evidence type="ECO:0000259" key="4">
    <source>
        <dbReference type="PROSITE" id="PS50995"/>
    </source>
</evidence>
<reference evidence="5 6" key="1">
    <citation type="submission" date="2014-01" db="EMBL/GenBank/DDBJ databases">
        <title>Genome sequence determination for a cystic fibrosis isolate, Inquilinus limosus.</title>
        <authorList>
            <person name="Pino M."/>
            <person name="Di Conza J."/>
            <person name="Gutkind G."/>
        </authorList>
    </citation>
    <scope>NUCLEOTIDE SEQUENCE [LARGE SCALE GENOMIC DNA]</scope>
    <source>
        <strain evidence="5 6">MP06</strain>
    </source>
</reference>
<dbReference type="PANTHER" id="PTHR33164:SF105">
    <property type="entry name" value="TRANSCRIPTIONAL REPRESSOR PROTEIN-RELATED"/>
    <property type="match status" value="1"/>
</dbReference>
<dbReference type="PROSITE" id="PS50995">
    <property type="entry name" value="HTH_MARR_2"/>
    <property type="match status" value="1"/>
</dbReference>
<dbReference type="InterPro" id="IPR036388">
    <property type="entry name" value="WH-like_DNA-bd_sf"/>
</dbReference>
<organism evidence="5 6">
    <name type="scientific">Inquilinus limosus MP06</name>
    <dbReference type="NCBI Taxonomy" id="1398085"/>
    <lineage>
        <taxon>Bacteria</taxon>
        <taxon>Pseudomonadati</taxon>
        <taxon>Pseudomonadota</taxon>
        <taxon>Alphaproteobacteria</taxon>
        <taxon>Rhodospirillales</taxon>
        <taxon>Rhodospirillaceae</taxon>
        <taxon>Inquilinus</taxon>
    </lineage>
</organism>
<keyword evidence="1" id="KW-0805">Transcription regulation</keyword>
<dbReference type="PANTHER" id="PTHR33164">
    <property type="entry name" value="TRANSCRIPTIONAL REGULATOR, MARR FAMILY"/>
    <property type="match status" value="1"/>
</dbReference>